<feature type="transmembrane region" description="Helical" evidence="6">
    <location>
        <begin position="265"/>
        <end position="290"/>
    </location>
</feature>
<dbReference type="PANTHER" id="PTHR42770:SF7">
    <property type="entry name" value="MEMBRANE PROTEIN"/>
    <property type="match status" value="1"/>
</dbReference>
<evidence type="ECO:0000313" key="7">
    <source>
        <dbReference type="EMBL" id="NBH60663.1"/>
    </source>
</evidence>
<keyword evidence="4 6" id="KW-1133">Transmembrane helix</keyword>
<feature type="transmembrane region" description="Helical" evidence="6">
    <location>
        <begin position="112"/>
        <end position="136"/>
    </location>
</feature>
<evidence type="ECO:0000256" key="6">
    <source>
        <dbReference type="SAM" id="Phobius"/>
    </source>
</evidence>
<evidence type="ECO:0000313" key="8">
    <source>
        <dbReference type="Proteomes" id="UP000446866"/>
    </source>
</evidence>
<dbReference type="Gene3D" id="1.20.1740.10">
    <property type="entry name" value="Amino acid/polyamine transporter I"/>
    <property type="match status" value="1"/>
</dbReference>
<comment type="subcellular location">
    <subcellularLocation>
        <location evidence="1">Cell membrane</location>
        <topology evidence="1">Multi-pass membrane protein</topology>
    </subcellularLocation>
</comment>
<keyword evidence="2" id="KW-1003">Cell membrane</keyword>
<dbReference type="AlphaFoldDB" id="A0A845QIR4"/>
<name>A0A845QIR4_9FIRM</name>
<dbReference type="PIRSF" id="PIRSF006060">
    <property type="entry name" value="AA_transporter"/>
    <property type="match status" value="1"/>
</dbReference>
<dbReference type="InterPro" id="IPR002293">
    <property type="entry name" value="AA/rel_permease1"/>
</dbReference>
<dbReference type="PANTHER" id="PTHR42770">
    <property type="entry name" value="AMINO ACID TRANSPORTER-RELATED"/>
    <property type="match status" value="1"/>
</dbReference>
<feature type="transmembrane region" description="Helical" evidence="6">
    <location>
        <begin position="320"/>
        <end position="337"/>
    </location>
</feature>
<evidence type="ECO:0000256" key="3">
    <source>
        <dbReference type="ARBA" id="ARBA00022692"/>
    </source>
</evidence>
<reference evidence="7 8" key="1">
    <citation type="submission" date="2018-08" db="EMBL/GenBank/DDBJ databases">
        <title>Murine metabolic-syndrome-specific gut microbial biobank.</title>
        <authorList>
            <person name="Liu C."/>
        </authorList>
    </citation>
    <scope>NUCLEOTIDE SEQUENCE [LARGE SCALE GENOMIC DNA]</scope>
    <source>
        <strain evidence="7 8">28</strain>
    </source>
</reference>
<evidence type="ECO:0000256" key="4">
    <source>
        <dbReference type="ARBA" id="ARBA00022989"/>
    </source>
</evidence>
<feature type="transmembrane region" description="Helical" evidence="6">
    <location>
        <begin position="81"/>
        <end position="100"/>
    </location>
</feature>
<feature type="transmembrane region" description="Helical" evidence="6">
    <location>
        <begin position="409"/>
        <end position="426"/>
    </location>
</feature>
<protein>
    <submittedName>
        <fullName evidence="7">APC family permease</fullName>
    </submittedName>
</protein>
<dbReference type="Proteomes" id="UP000446866">
    <property type="component" value="Unassembled WGS sequence"/>
</dbReference>
<dbReference type="InterPro" id="IPR050367">
    <property type="entry name" value="APC_superfamily"/>
</dbReference>
<accession>A0A845QIR4</accession>
<evidence type="ECO:0000256" key="1">
    <source>
        <dbReference type="ARBA" id="ARBA00004651"/>
    </source>
</evidence>
<dbReference type="Pfam" id="PF13520">
    <property type="entry name" value="AA_permease_2"/>
    <property type="match status" value="1"/>
</dbReference>
<feature type="transmembrane region" description="Helical" evidence="6">
    <location>
        <begin position="222"/>
        <end position="245"/>
    </location>
</feature>
<keyword evidence="5 6" id="KW-0472">Membrane</keyword>
<feature type="transmembrane region" description="Helical" evidence="6">
    <location>
        <begin position="12"/>
        <end position="29"/>
    </location>
</feature>
<comment type="caution">
    <text evidence="7">The sequence shown here is derived from an EMBL/GenBank/DDBJ whole genome shotgun (WGS) entry which is preliminary data.</text>
</comment>
<keyword evidence="8" id="KW-1185">Reference proteome</keyword>
<organism evidence="7 8">
    <name type="scientific">Anaerotruncus colihominis</name>
    <dbReference type="NCBI Taxonomy" id="169435"/>
    <lineage>
        <taxon>Bacteria</taxon>
        <taxon>Bacillati</taxon>
        <taxon>Bacillota</taxon>
        <taxon>Clostridia</taxon>
        <taxon>Eubacteriales</taxon>
        <taxon>Oscillospiraceae</taxon>
        <taxon>Anaerotruncus</taxon>
    </lineage>
</organism>
<keyword evidence="3 6" id="KW-0812">Transmembrane</keyword>
<dbReference type="RefSeq" id="WP_160200962.1">
    <property type="nucleotide sequence ID" value="NZ_QXWK01000004.1"/>
</dbReference>
<feature type="transmembrane region" description="Helical" evidence="6">
    <location>
        <begin position="180"/>
        <end position="201"/>
    </location>
</feature>
<dbReference type="GO" id="GO:0005886">
    <property type="term" value="C:plasma membrane"/>
    <property type="evidence" value="ECO:0007669"/>
    <property type="project" value="UniProtKB-SubCell"/>
</dbReference>
<evidence type="ECO:0000256" key="5">
    <source>
        <dbReference type="ARBA" id="ARBA00023136"/>
    </source>
</evidence>
<proteinExistence type="predicted"/>
<feature type="transmembrane region" description="Helical" evidence="6">
    <location>
        <begin position="376"/>
        <end position="397"/>
    </location>
</feature>
<evidence type="ECO:0000256" key="2">
    <source>
        <dbReference type="ARBA" id="ARBA00022475"/>
    </source>
</evidence>
<gene>
    <name evidence="7" type="ORF">D0435_03115</name>
</gene>
<dbReference type="EMBL" id="QXWK01000004">
    <property type="protein sequence ID" value="NBH60663.1"/>
    <property type="molecule type" value="Genomic_DNA"/>
</dbReference>
<feature type="transmembrane region" description="Helical" evidence="6">
    <location>
        <begin position="343"/>
        <end position="364"/>
    </location>
</feature>
<sequence>METQGLRKEIRLSGMIAMAAGGMIAAWMVEIKYWFEIGGAGAALSLLTCAILILPLAFMYTEMTSMMPYAGGQNIWITNAFGFNTGFVSCWMIMLLYIMAMPTVSMGIASMLAYLFPITTTQIKIIAAVLLVLWYFLTNFELKLLTKLQNVFFWSTLVIAVAADVIFIASGKWSFANLDWFPNGAAGYTAGIGLLIMKFVGFDLIPQLSEEANFPKKDIWKAFVGSLGCTVLVYGLAVVAIGGIVSLDWISEVSIVDPMVADHLGLHWLGILLVVMGVLTCITTLSSFWLSASRILYGAAKQHQFTARFAKLNKHGQPQFANLVVGILSIYFTIFAPEAWVNYIYVIYGVAAGAVYLMVTLSFMRIRKTHPEWERPYKAPAGMLLGVIGIVFCIWILWTNGTAMGAAEWIVLAVYAAVGVVLWGYAKAMQKKNPLDWAPVVLSPDTVTKEEANEITR</sequence>
<dbReference type="GO" id="GO:0022857">
    <property type="term" value="F:transmembrane transporter activity"/>
    <property type="evidence" value="ECO:0007669"/>
    <property type="project" value="InterPro"/>
</dbReference>
<feature type="transmembrane region" description="Helical" evidence="6">
    <location>
        <begin position="41"/>
        <end position="60"/>
    </location>
</feature>
<feature type="transmembrane region" description="Helical" evidence="6">
    <location>
        <begin position="148"/>
        <end position="168"/>
    </location>
</feature>